<proteinExistence type="predicted"/>
<dbReference type="Proteomes" id="UP000013063">
    <property type="component" value="Unassembled WGS sequence"/>
</dbReference>
<name>R0EC52_CAUVI</name>
<dbReference type="EMBL" id="APMP01000003">
    <property type="protein sequence ID" value="ENZ83053.1"/>
    <property type="molecule type" value="Genomic_DNA"/>
</dbReference>
<protein>
    <submittedName>
        <fullName evidence="1">Uncharacterized protein</fullName>
    </submittedName>
</protein>
<reference evidence="1 2" key="1">
    <citation type="journal article" date="2013" name="Genome Announc.">
        <title>Draft Genome Sequence for Caulobacter sp. Strain OR37, a Bacterium Tolerant to Heavy Metals.</title>
        <authorList>
            <person name="Utturkar S.M."/>
            <person name="Bollmann A."/>
            <person name="Brzoska R.M."/>
            <person name="Klingeman D.M."/>
            <person name="Epstein S.E."/>
            <person name="Palumbo A.V."/>
            <person name="Brown S.D."/>
        </authorList>
    </citation>
    <scope>NUCLEOTIDE SEQUENCE [LARGE SCALE GENOMIC DNA]</scope>
    <source>
        <strain evidence="1 2">OR37</strain>
    </source>
</reference>
<comment type="caution">
    <text evidence="1">The sequence shown here is derived from an EMBL/GenBank/DDBJ whole genome shotgun (WGS) entry which is preliminary data.</text>
</comment>
<evidence type="ECO:0000313" key="2">
    <source>
        <dbReference type="Proteomes" id="UP000013063"/>
    </source>
</evidence>
<gene>
    <name evidence="1" type="ORF">OR37_00827</name>
</gene>
<dbReference type="AlphaFoldDB" id="R0EC52"/>
<keyword evidence="2" id="KW-1185">Reference proteome</keyword>
<evidence type="ECO:0000313" key="1">
    <source>
        <dbReference type="EMBL" id="ENZ83053.1"/>
    </source>
</evidence>
<organism evidence="1 2">
    <name type="scientific">Caulobacter vibrioides OR37</name>
    <dbReference type="NCBI Taxonomy" id="1292034"/>
    <lineage>
        <taxon>Bacteria</taxon>
        <taxon>Pseudomonadati</taxon>
        <taxon>Pseudomonadota</taxon>
        <taxon>Alphaproteobacteria</taxon>
        <taxon>Caulobacterales</taxon>
        <taxon>Caulobacteraceae</taxon>
        <taxon>Caulobacter</taxon>
    </lineage>
</organism>
<sequence length="102" mass="10891">MLMRMTQSAVQDWSARTQAKLMAKIDALWAAIEASDDPAVIRKARDKVRLCGELAAVARKVAAMTGLKKAAPAGGSFAALVEAASEPEPRGLDRRKSGRGRL</sequence>
<accession>R0EC52</accession>
<dbReference type="PATRIC" id="fig|1292034.3.peg.820"/>